<gene>
    <name evidence="2" type="ORF">LTR78_008167</name>
</gene>
<dbReference type="AlphaFoldDB" id="A0AAE0TQP3"/>
<organism evidence="2 3">
    <name type="scientific">Recurvomyces mirabilis</name>
    <dbReference type="NCBI Taxonomy" id="574656"/>
    <lineage>
        <taxon>Eukaryota</taxon>
        <taxon>Fungi</taxon>
        <taxon>Dikarya</taxon>
        <taxon>Ascomycota</taxon>
        <taxon>Pezizomycotina</taxon>
        <taxon>Dothideomycetes</taxon>
        <taxon>Dothideomycetidae</taxon>
        <taxon>Mycosphaerellales</taxon>
        <taxon>Teratosphaeriaceae</taxon>
        <taxon>Recurvomyces</taxon>
    </lineage>
</organism>
<reference evidence="2" key="1">
    <citation type="submission" date="2023-07" db="EMBL/GenBank/DDBJ databases">
        <title>Black Yeasts Isolated from many extreme environments.</title>
        <authorList>
            <person name="Coleine C."/>
            <person name="Stajich J.E."/>
            <person name="Selbmann L."/>
        </authorList>
    </citation>
    <scope>NUCLEOTIDE SEQUENCE</scope>
    <source>
        <strain evidence="2">CCFEE 5485</strain>
    </source>
</reference>
<comment type="caution">
    <text evidence="2">The sequence shown here is derived from an EMBL/GenBank/DDBJ whole genome shotgun (WGS) entry which is preliminary data.</text>
</comment>
<feature type="region of interest" description="Disordered" evidence="1">
    <location>
        <begin position="308"/>
        <end position="337"/>
    </location>
</feature>
<protein>
    <submittedName>
        <fullName evidence="2">Uncharacterized protein</fullName>
    </submittedName>
</protein>
<proteinExistence type="predicted"/>
<name>A0AAE0TQP3_9PEZI</name>
<feature type="region of interest" description="Disordered" evidence="1">
    <location>
        <begin position="1"/>
        <end position="58"/>
    </location>
</feature>
<evidence type="ECO:0000256" key="1">
    <source>
        <dbReference type="SAM" id="MobiDB-lite"/>
    </source>
</evidence>
<evidence type="ECO:0000313" key="3">
    <source>
        <dbReference type="Proteomes" id="UP001274830"/>
    </source>
</evidence>
<sequence length="358" mass="39652">MSKSASDLASTSATSSDSPHEMGSKTSRGGVHQARTKPTPSREQQEERVNSTKQADETVEVYSDGNLVGTVSRRVLVRFSKAASVAFPKPAGKETGKHANEKLPDADPTLWSTAYVKKAANEKDTTKIRLVLENVQRQPSEEALRQVLRWMVINKDVHGNEEFLPFFTDTAADLPLSVLLDLYGATLAFHLRPAPHALREHLSKVILHTKPSTNNIETVHNRVPTNEGLHKWMITAYYRWCEDGDLSDDEIQVIQDYVYENSDLTNLFLDVEETRRQRKEEHKERNAAKTKARAKAAKDLQDGWKAMAAGGSVDESSKSSPVVAAGNGKGVDDKHVPGASSRYHEACVGRYHEACVGH</sequence>
<accession>A0AAE0TQP3</accession>
<evidence type="ECO:0000313" key="2">
    <source>
        <dbReference type="EMBL" id="KAK3671992.1"/>
    </source>
</evidence>
<dbReference type="EMBL" id="JAUTXT010000037">
    <property type="protein sequence ID" value="KAK3671992.1"/>
    <property type="molecule type" value="Genomic_DNA"/>
</dbReference>
<feature type="compositionally biased region" description="Basic and acidic residues" evidence="1">
    <location>
        <begin position="43"/>
        <end position="56"/>
    </location>
</feature>
<dbReference type="Proteomes" id="UP001274830">
    <property type="component" value="Unassembled WGS sequence"/>
</dbReference>
<keyword evidence="3" id="KW-1185">Reference proteome</keyword>
<feature type="compositionally biased region" description="Low complexity" evidence="1">
    <location>
        <begin position="1"/>
        <end position="17"/>
    </location>
</feature>